<proteinExistence type="predicted"/>
<dbReference type="HOGENOM" id="CLU_1535315_0_0_1"/>
<accession>Q54TL1</accession>
<comment type="caution">
    <text evidence="2">The sequence shown here is derived from an EMBL/GenBank/DDBJ whole genome shotgun (WGS) entry which is preliminary data.</text>
</comment>
<dbReference type="InParanoid" id="Q54TL1"/>
<dbReference type="KEGG" id="ddi:DDB_G0281691"/>
<dbReference type="AlphaFoldDB" id="Q54TL1"/>
<feature type="signal peptide" evidence="1">
    <location>
        <begin position="1"/>
        <end position="23"/>
    </location>
</feature>
<dbReference type="SMR" id="Q54TL1"/>
<evidence type="ECO:0000313" key="2">
    <source>
        <dbReference type="EMBL" id="EAL66607.1"/>
    </source>
</evidence>
<name>Q54TL1_DICDI</name>
<reference evidence="2 3" key="1">
    <citation type="journal article" date="2005" name="Nature">
        <title>The genome of the social amoeba Dictyostelium discoideum.</title>
        <authorList>
            <consortium name="The Dictyostelium discoideum Sequencing Consortium"/>
            <person name="Eichinger L."/>
            <person name="Pachebat J.A."/>
            <person name="Glockner G."/>
            <person name="Rajandream M.A."/>
            <person name="Sucgang R."/>
            <person name="Berriman M."/>
            <person name="Song J."/>
            <person name="Olsen R."/>
            <person name="Szafranski K."/>
            <person name="Xu Q."/>
            <person name="Tunggal B."/>
            <person name="Kummerfeld S."/>
            <person name="Madera M."/>
            <person name="Konfortov B.A."/>
            <person name="Rivero F."/>
            <person name="Bankier A.T."/>
            <person name="Lehmann R."/>
            <person name="Hamlin N."/>
            <person name="Davies R."/>
            <person name="Gaudet P."/>
            <person name="Fey P."/>
            <person name="Pilcher K."/>
            <person name="Chen G."/>
            <person name="Saunders D."/>
            <person name="Sodergren E."/>
            <person name="Davis P."/>
            <person name="Kerhornou A."/>
            <person name="Nie X."/>
            <person name="Hall N."/>
            <person name="Anjard C."/>
            <person name="Hemphill L."/>
            <person name="Bason N."/>
            <person name="Farbrother P."/>
            <person name="Desany B."/>
            <person name="Just E."/>
            <person name="Morio T."/>
            <person name="Rost R."/>
            <person name="Churcher C."/>
            <person name="Cooper J."/>
            <person name="Haydock S."/>
            <person name="van Driessche N."/>
            <person name="Cronin A."/>
            <person name="Goodhead I."/>
            <person name="Muzny D."/>
            <person name="Mourier T."/>
            <person name="Pain A."/>
            <person name="Lu M."/>
            <person name="Harper D."/>
            <person name="Lindsay R."/>
            <person name="Hauser H."/>
            <person name="James K."/>
            <person name="Quiles M."/>
            <person name="Madan Babu M."/>
            <person name="Saito T."/>
            <person name="Buchrieser C."/>
            <person name="Wardroper A."/>
            <person name="Felder M."/>
            <person name="Thangavelu M."/>
            <person name="Johnson D."/>
            <person name="Knights A."/>
            <person name="Loulseged H."/>
            <person name="Mungall K."/>
            <person name="Oliver K."/>
            <person name="Price C."/>
            <person name="Quail M.A."/>
            <person name="Urushihara H."/>
            <person name="Hernandez J."/>
            <person name="Rabbinowitsch E."/>
            <person name="Steffen D."/>
            <person name="Sanders M."/>
            <person name="Ma J."/>
            <person name="Kohara Y."/>
            <person name="Sharp S."/>
            <person name="Simmonds M."/>
            <person name="Spiegler S."/>
            <person name="Tivey A."/>
            <person name="Sugano S."/>
            <person name="White B."/>
            <person name="Walker D."/>
            <person name="Woodward J."/>
            <person name="Winckler T."/>
            <person name="Tanaka Y."/>
            <person name="Shaulsky G."/>
            <person name="Schleicher M."/>
            <person name="Weinstock G."/>
            <person name="Rosenthal A."/>
            <person name="Cox E.C."/>
            <person name="Chisholm R.L."/>
            <person name="Gibbs R."/>
            <person name="Loomis W.F."/>
            <person name="Platzer M."/>
            <person name="Kay R.R."/>
            <person name="Williams J."/>
            <person name="Dear P.H."/>
            <person name="Noegel A.A."/>
            <person name="Barrell B."/>
            <person name="Kuspa A."/>
        </authorList>
    </citation>
    <scope>NUCLEOTIDE SEQUENCE [LARGE SCALE GENOMIC DNA]</scope>
    <source>
        <strain evidence="2 3">AX4</strain>
    </source>
</reference>
<keyword evidence="3" id="KW-1185">Reference proteome</keyword>
<dbReference type="EMBL" id="AAFI02000042">
    <property type="protein sequence ID" value="EAL66607.1"/>
    <property type="molecule type" value="Genomic_DNA"/>
</dbReference>
<dbReference type="RefSeq" id="XP_640580.1">
    <property type="nucleotide sequence ID" value="XM_635488.1"/>
</dbReference>
<evidence type="ECO:0000313" key="3">
    <source>
        <dbReference type="Proteomes" id="UP000002195"/>
    </source>
</evidence>
<evidence type="ECO:0000256" key="1">
    <source>
        <dbReference type="SAM" id="SignalP"/>
    </source>
</evidence>
<gene>
    <name evidence="2" type="ORF">DDB_G0281691</name>
</gene>
<organism evidence="2 3">
    <name type="scientific">Dictyostelium discoideum</name>
    <name type="common">Social amoeba</name>
    <dbReference type="NCBI Taxonomy" id="44689"/>
    <lineage>
        <taxon>Eukaryota</taxon>
        <taxon>Amoebozoa</taxon>
        <taxon>Evosea</taxon>
        <taxon>Eumycetozoa</taxon>
        <taxon>Dictyostelia</taxon>
        <taxon>Dictyosteliales</taxon>
        <taxon>Dictyosteliaceae</taxon>
        <taxon>Dictyostelium</taxon>
    </lineage>
</organism>
<keyword evidence="1" id="KW-0732">Signal</keyword>
<evidence type="ECO:0008006" key="4">
    <source>
        <dbReference type="Google" id="ProtNLM"/>
    </source>
</evidence>
<dbReference type="VEuPathDB" id="AmoebaDB:DDB_G0281691"/>
<dbReference type="PROSITE" id="PS52031">
    <property type="entry name" value="GG_LECTIN"/>
    <property type="match status" value="1"/>
</dbReference>
<feature type="chain" id="PRO_5004249915" description="Phosphodiester glycosidase domain-containing protein" evidence="1">
    <location>
        <begin position="24"/>
        <end position="175"/>
    </location>
</feature>
<dbReference type="FunCoup" id="Q54TL1">
    <property type="interactions" value="640"/>
</dbReference>
<protein>
    <recommendedName>
        <fullName evidence="4">Phosphodiester glycosidase domain-containing protein</fullName>
    </recommendedName>
</protein>
<dbReference type="dictyBase" id="DDB_G0281691"/>
<sequence>MEINKNYFLLLLILLNISNFVLGGSINLSLRSQGHSSIRTSWIIIGERTYLLNGRGINAFAFDPSNPSVVKMLKSDTYMEEPPFVKDVSVGFTSFVGEIKPRKNWVIAIVSLDDSYLNMSEDVRQWFRGYGISLSYRGSYALVLQSNGLALNKIAGSSSTIEGSSSVLESVIVSY</sequence>
<dbReference type="GeneID" id="8623188"/>
<dbReference type="PaxDb" id="44689-DDB0233462"/>
<dbReference type="Proteomes" id="UP000002195">
    <property type="component" value="Unassembled WGS sequence"/>
</dbReference>